<feature type="transmembrane region" description="Helical" evidence="1">
    <location>
        <begin position="24"/>
        <end position="44"/>
    </location>
</feature>
<dbReference type="Proteomes" id="UP000576087">
    <property type="component" value="Unassembled WGS sequence"/>
</dbReference>
<evidence type="ECO:0000256" key="1">
    <source>
        <dbReference type="SAM" id="Phobius"/>
    </source>
</evidence>
<comment type="caution">
    <text evidence="4">The sequence shown here is derived from an EMBL/GenBank/DDBJ whole genome shotgun (WGS) entry which is preliminary data.</text>
</comment>
<keyword evidence="7" id="KW-1185">Reference proteome</keyword>
<dbReference type="Pfam" id="PF07811">
    <property type="entry name" value="TadE"/>
    <property type="match status" value="1"/>
</dbReference>
<evidence type="ECO:0000259" key="2">
    <source>
        <dbReference type="Pfam" id="PF07811"/>
    </source>
</evidence>
<dbReference type="EMBL" id="JACIHM010000004">
    <property type="protein sequence ID" value="MBB4447389.1"/>
    <property type="molecule type" value="Genomic_DNA"/>
</dbReference>
<keyword evidence="1" id="KW-0472">Membrane</keyword>
<dbReference type="RefSeq" id="WP_183823758.1">
    <property type="nucleotide sequence ID" value="NZ_JACIGW010000002.1"/>
</dbReference>
<proteinExistence type="predicted"/>
<sequence>MTGSTSPKAPQSGLKRLFRSKDGAAAIEFALLAIPYFLIVFAIVETFVAYTAEQLVANAVDTMGRKLRTGNITVTSSTASTYMNETQFRRAFCGEISILIQCSEAEVSKANKLFIDAKPYTNFSDMPTTIPMANGDLNTAGLGFAPGGSGTKNMLRAYYKWDVTTDLLRPYISNIRPTSGSNYFLIVETSAFRNEDYP</sequence>
<dbReference type="AlphaFoldDB" id="A0A7W6TFX7"/>
<dbReference type="EMBL" id="JACIGW010000002">
    <property type="protein sequence ID" value="MBB4349022.1"/>
    <property type="molecule type" value="Genomic_DNA"/>
</dbReference>
<reference evidence="6 7" key="1">
    <citation type="submission" date="2020-08" db="EMBL/GenBank/DDBJ databases">
        <title>Genomic Encyclopedia of Type Strains, Phase IV (KMG-V): Genome sequencing to study the core and pangenomes of soil and plant-associated prokaryotes.</title>
        <authorList>
            <person name="Whitman W."/>
        </authorList>
    </citation>
    <scope>NUCLEOTIDE SEQUENCE [LARGE SCALE GENOMIC DNA]</scope>
    <source>
        <strain evidence="4 7">SEMIA 444</strain>
        <strain evidence="3 6">SEMIA 448</strain>
        <strain evidence="5 8">SEMIA 452</strain>
    </source>
</reference>
<keyword evidence="1" id="KW-0812">Transmembrane</keyword>
<evidence type="ECO:0000313" key="4">
    <source>
        <dbReference type="EMBL" id="MBB4412757.1"/>
    </source>
</evidence>
<evidence type="ECO:0000313" key="3">
    <source>
        <dbReference type="EMBL" id="MBB4349022.1"/>
    </source>
</evidence>
<dbReference type="Proteomes" id="UP000520770">
    <property type="component" value="Unassembled WGS sequence"/>
</dbReference>
<name>A0A7W6TFX7_9HYPH</name>
<evidence type="ECO:0000313" key="7">
    <source>
        <dbReference type="Proteomes" id="UP000524535"/>
    </source>
</evidence>
<feature type="domain" description="TadE-like" evidence="2">
    <location>
        <begin position="23"/>
        <end position="62"/>
    </location>
</feature>
<evidence type="ECO:0000313" key="6">
    <source>
        <dbReference type="Proteomes" id="UP000520770"/>
    </source>
</evidence>
<organism evidence="4 7">
    <name type="scientific">Aliirhizobium cellulosilyticum</name>
    <dbReference type="NCBI Taxonomy" id="393664"/>
    <lineage>
        <taxon>Bacteria</taxon>
        <taxon>Pseudomonadati</taxon>
        <taxon>Pseudomonadota</taxon>
        <taxon>Alphaproteobacteria</taxon>
        <taxon>Hyphomicrobiales</taxon>
        <taxon>Rhizobiaceae</taxon>
        <taxon>Aliirhizobium</taxon>
    </lineage>
</organism>
<protein>
    <submittedName>
        <fullName evidence="4">Flp pilus assembly protein TadG</fullName>
    </submittedName>
</protein>
<accession>A0A7W6TFX7</accession>
<dbReference type="Proteomes" id="UP000524535">
    <property type="component" value="Unassembled WGS sequence"/>
</dbReference>
<gene>
    <name evidence="4" type="ORF">GGE31_003271</name>
    <name evidence="3" type="ORF">GGE33_002764</name>
    <name evidence="5" type="ORF">GGE35_003212</name>
</gene>
<dbReference type="EMBL" id="JACIGY010000004">
    <property type="protein sequence ID" value="MBB4412757.1"/>
    <property type="molecule type" value="Genomic_DNA"/>
</dbReference>
<evidence type="ECO:0000313" key="5">
    <source>
        <dbReference type="EMBL" id="MBB4447389.1"/>
    </source>
</evidence>
<evidence type="ECO:0000313" key="8">
    <source>
        <dbReference type="Proteomes" id="UP000576087"/>
    </source>
</evidence>
<keyword evidence="1" id="KW-1133">Transmembrane helix</keyword>
<dbReference type="InterPro" id="IPR012495">
    <property type="entry name" value="TadE-like_dom"/>
</dbReference>